<evidence type="ECO:0000256" key="10">
    <source>
        <dbReference type="SAM" id="Phobius"/>
    </source>
</evidence>
<feature type="transmembrane region" description="Helical" evidence="10">
    <location>
        <begin position="392"/>
        <end position="409"/>
    </location>
</feature>
<evidence type="ECO:0000256" key="7">
    <source>
        <dbReference type="ARBA" id="ARBA00023173"/>
    </source>
</evidence>
<evidence type="ECO:0008006" key="13">
    <source>
        <dbReference type="Google" id="ProtNLM"/>
    </source>
</evidence>
<feature type="transmembrane region" description="Helical" evidence="10">
    <location>
        <begin position="109"/>
        <end position="129"/>
    </location>
</feature>
<organism evidence="11 12">
    <name type="scientific">Entomomonas moraniae</name>
    <dbReference type="NCBI Taxonomy" id="2213226"/>
    <lineage>
        <taxon>Bacteria</taxon>
        <taxon>Pseudomonadati</taxon>
        <taxon>Pseudomonadota</taxon>
        <taxon>Gammaproteobacteria</taxon>
        <taxon>Pseudomonadales</taxon>
        <taxon>Pseudomonadaceae</taxon>
        <taxon>Entomomonas</taxon>
    </lineage>
</organism>
<evidence type="ECO:0000256" key="1">
    <source>
        <dbReference type="ARBA" id="ARBA00004141"/>
    </source>
</evidence>
<dbReference type="Proteomes" id="UP000273143">
    <property type="component" value="Chromosome"/>
</dbReference>
<dbReference type="CDD" id="cd01034">
    <property type="entry name" value="EriC_like"/>
    <property type="match status" value="1"/>
</dbReference>
<reference evidence="12" key="1">
    <citation type="submission" date="2018-06" db="EMBL/GenBank/DDBJ databases">
        <title>Complete genome of Pseudomonas insecticola strain QZS01.</title>
        <authorList>
            <person name="Wang J."/>
            <person name="Su Q."/>
        </authorList>
    </citation>
    <scope>NUCLEOTIDE SEQUENCE [LARGE SCALE GENOMIC DNA]</scope>
    <source>
        <strain evidence="12">QZS01</strain>
    </source>
</reference>
<evidence type="ECO:0000256" key="5">
    <source>
        <dbReference type="ARBA" id="ARBA00023065"/>
    </source>
</evidence>
<keyword evidence="9" id="KW-0407">Ion channel</keyword>
<dbReference type="PANTHER" id="PTHR43427:SF6">
    <property type="entry name" value="CHLORIDE CHANNEL PROTEIN CLC-E"/>
    <property type="match status" value="1"/>
</dbReference>
<dbReference type="PRINTS" id="PR00762">
    <property type="entry name" value="CLCHANNEL"/>
</dbReference>
<dbReference type="GO" id="GO:0005254">
    <property type="term" value="F:chloride channel activity"/>
    <property type="evidence" value="ECO:0007669"/>
    <property type="project" value="UniProtKB-KW"/>
</dbReference>
<dbReference type="KEGG" id="emo:DM558_11490"/>
<dbReference type="InterPro" id="IPR001807">
    <property type="entry name" value="ClC"/>
</dbReference>
<dbReference type="AlphaFoldDB" id="A0A3Q9JNU1"/>
<feature type="transmembrane region" description="Helical" evidence="10">
    <location>
        <begin position="361"/>
        <end position="386"/>
    </location>
</feature>
<dbReference type="Pfam" id="PF00654">
    <property type="entry name" value="Voltage_CLC"/>
    <property type="match status" value="1"/>
</dbReference>
<feature type="transmembrane region" description="Helical" evidence="10">
    <location>
        <begin position="54"/>
        <end position="73"/>
    </location>
</feature>
<protein>
    <recommendedName>
        <fullName evidence="13">Chloride channel protein</fullName>
    </recommendedName>
</protein>
<keyword evidence="2" id="KW-0813">Transport</keyword>
<feature type="transmembrane region" description="Helical" evidence="10">
    <location>
        <begin position="20"/>
        <end position="48"/>
    </location>
</feature>
<dbReference type="EMBL" id="CP029822">
    <property type="protein sequence ID" value="AZS51355.1"/>
    <property type="molecule type" value="Genomic_DNA"/>
</dbReference>
<evidence type="ECO:0000256" key="8">
    <source>
        <dbReference type="ARBA" id="ARBA00023214"/>
    </source>
</evidence>
<dbReference type="PANTHER" id="PTHR43427">
    <property type="entry name" value="CHLORIDE CHANNEL PROTEIN CLC-E"/>
    <property type="match status" value="1"/>
</dbReference>
<evidence type="ECO:0000313" key="12">
    <source>
        <dbReference type="Proteomes" id="UP000273143"/>
    </source>
</evidence>
<dbReference type="InterPro" id="IPR014743">
    <property type="entry name" value="Cl-channel_core"/>
</dbReference>
<feature type="transmembrane region" description="Helical" evidence="10">
    <location>
        <begin position="232"/>
        <end position="253"/>
    </location>
</feature>
<feature type="transmembrane region" description="Helical" evidence="10">
    <location>
        <begin position="274"/>
        <end position="294"/>
    </location>
</feature>
<evidence type="ECO:0000256" key="3">
    <source>
        <dbReference type="ARBA" id="ARBA00022692"/>
    </source>
</evidence>
<keyword evidence="12" id="KW-1185">Reference proteome</keyword>
<sequence length="439" mass="48156">MNNPMTSFTRKHHLRDWHHLLWWFGAVLIGLMAFLLAQCSAIAYGFFIDTAQKYPWFPFVFTPIAGIFLTWFMRKVGAGTEGSGIQQAIAALDVADNLKQIHWFINLKLAVAKFFAIILGLGSGFVVGLEGPTVQIGASIMYTFRRFLPTDVVATRRQLIIMGGSAGIAAAFNAPMAGVMFAFEEMWRSVEYKTASHVAVAIMLAGFTAYWCNGKSSYFGYVNVSLDITLKYIPIALLVIIISALIGGALSWLMVKPNKWLPKIIIRFKKSHPYYFVIGCALLLALCGNFAPIFGSGADLTQQMLHNEVNVAWYYMPLKFIAFLSSSLTGVPGGIFSPSLSLGAGVGNCFTDFIAPDYQTLTLILGMVAVLAAITRAPLTATFIMIEMTGNHTIIFVVLVAAVLADYIARIFNTMFYHDLADDALKDIPAELASNKTPT</sequence>
<keyword evidence="8" id="KW-0868">Chloride</keyword>
<keyword evidence="7" id="KW-0869">Chloride channel</keyword>
<evidence type="ECO:0000256" key="6">
    <source>
        <dbReference type="ARBA" id="ARBA00023136"/>
    </source>
</evidence>
<gene>
    <name evidence="11" type="ORF">DM558_11490</name>
</gene>
<keyword evidence="4 10" id="KW-1133">Transmembrane helix</keyword>
<dbReference type="InterPro" id="IPR050368">
    <property type="entry name" value="ClC-type_chloride_channel"/>
</dbReference>
<dbReference type="GO" id="GO:0034707">
    <property type="term" value="C:chloride channel complex"/>
    <property type="evidence" value="ECO:0007669"/>
    <property type="project" value="UniProtKB-KW"/>
</dbReference>
<evidence type="ECO:0000313" key="11">
    <source>
        <dbReference type="EMBL" id="AZS51355.1"/>
    </source>
</evidence>
<proteinExistence type="predicted"/>
<feature type="transmembrane region" description="Helical" evidence="10">
    <location>
        <begin position="195"/>
        <end position="212"/>
    </location>
</feature>
<feature type="transmembrane region" description="Helical" evidence="10">
    <location>
        <begin position="314"/>
        <end position="340"/>
    </location>
</feature>
<evidence type="ECO:0000256" key="4">
    <source>
        <dbReference type="ARBA" id="ARBA00022989"/>
    </source>
</evidence>
<feature type="transmembrane region" description="Helical" evidence="10">
    <location>
        <begin position="159"/>
        <end position="183"/>
    </location>
</feature>
<accession>A0A3Q9JNU1</accession>
<dbReference type="SUPFAM" id="SSF81340">
    <property type="entry name" value="Clc chloride channel"/>
    <property type="match status" value="1"/>
</dbReference>
<name>A0A3Q9JNU1_9GAMM</name>
<keyword evidence="3 10" id="KW-0812">Transmembrane</keyword>
<keyword evidence="6 10" id="KW-0472">Membrane</keyword>
<keyword evidence="5" id="KW-0406">Ion transport</keyword>
<evidence type="ECO:0000256" key="2">
    <source>
        <dbReference type="ARBA" id="ARBA00022448"/>
    </source>
</evidence>
<evidence type="ECO:0000256" key="9">
    <source>
        <dbReference type="ARBA" id="ARBA00023303"/>
    </source>
</evidence>
<dbReference type="Gene3D" id="1.10.3080.10">
    <property type="entry name" value="Clc chloride channel"/>
    <property type="match status" value="1"/>
</dbReference>
<comment type="subcellular location">
    <subcellularLocation>
        <location evidence="1">Membrane</location>
        <topology evidence="1">Multi-pass membrane protein</topology>
    </subcellularLocation>
</comment>